<dbReference type="InterPro" id="IPR002692">
    <property type="entry name" value="S45"/>
</dbReference>
<dbReference type="GO" id="GO:0046872">
    <property type="term" value="F:metal ion binding"/>
    <property type="evidence" value="ECO:0007669"/>
    <property type="project" value="UniProtKB-KW"/>
</dbReference>
<evidence type="ECO:0000313" key="8">
    <source>
        <dbReference type="EMBL" id="ACZ22957.1"/>
    </source>
</evidence>
<dbReference type="Gene3D" id="1.10.1400.10">
    <property type="match status" value="1"/>
</dbReference>
<accession>D1BCH0</accession>
<proteinExistence type="inferred from homology"/>
<evidence type="ECO:0000256" key="5">
    <source>
        <dbReference type="PIRSR" id="PIRSR001227-2"/>
    </source>
</evidence>
<dbReference type="RefSeq" id="WP_012868025.1">
    <property type="nucleotide sequence ID" value="NC_013521.1"/>
</dbReference>
<feature type="compositionally biased region" description="Low complexity" evidence="6">
    <location>
        <begin position="263"/>
        <end position="274"/>
    </location>
</feature>
<protein>
    <submittedName>
        <fullName evidence="8">Penicilin amidase</fullName>
    </submittedName>
</protein>
<dbReference type="PANTHER" id="PTHR34218:SF4">
    <property type="entry name" value="ACYL-HOMOSERINE LACTONE ACYLASE QUIP"/>
    <property type="match status" value="1"/>
</dbReference>
<dbReference type="EMBL" id="CP001819">
    <property type="protein sequence ID" value="ACZ22957.1"/>
    <property type="molecule type" value="Genomic_DNA"/>
</dbReference>
<feature type="binding site" evidence="5">
    <location>
        <position position="406"/>
    </location>
    <ligand>
        <name>Ca(2+)</name>
        <dbReference type="ChEBI" id="CHEBI:29108"/>
    </ligand>
</feature>
<gene>
    <name evidence="8" type="ordered locus">Sked_30580</name>
</gene>
<dbReference type="OrthoDB" id="9759796at2"/>
<dbReference type="InterPro" id="IPR014395">
    <property type="entry name" value="Pen/GL7ACA/AHL_acylase"/>
</dbReference>
<keyword evidence="7" id="KW-0812">Transmembrane</keyword>
<name>D1BCH0_SANKS</name>
<feature type="transmembrane region" description="Helical" evidence="7">
    <location>
        <begin position="12"/>
        <end position="33"/>
    </location>
</feature>
<dbReference type="PIRSF" id="PIRSF001227">
    <property type="entry name" value="Pen_acylase"/>
    <property type="match status" value="1"/>
</dbReference>
<evidence type="ECO:0000256" key="4">
    <source>
        <dbReference type="PIRSR" id="PIRSR001227-1"/>
    </source>
</evidence>
<dbReference type="KEGG" id="ske:Sked_30580"/>
<feature type="binding site" evidence="5">
    <location>
        <position position="203"/>
    </location>
    <ligand>
        <name>Ca(2+)</name>
        <dbReference type="ChEBI" id="CHEBI:29108"/>
    </ligand>
</feature>
<dbReference type="eggNOG" id="COG2366">
    <property type="taxonomic scope" value="Bacteria"/>
</dbReference>
<organism evidence="8 9">
    <name type="scientific">Sanguibacter keddieii (strain ATCC 51767 / DSM 10542 / NCFB 3025 / ST-74)</name>
    <dbReference type="NCBI Taxonomy" id="446469"/>
    <lineage>
        <taxon>Bacteria</taxon>
        <taxon>Bacillati</taxon>
        <taxon>Actinomycetota</taxon>
        <taxon>Actinomycetes</taxon>
        <taxon>Micrococcales</taxon>
        <taxon>Sanguibacteraceae</taxon>
        <taxon>Sanguibacter</taxon>
    </lineage>
</organism>
<dbReference type="PANTHER" id="PTHR34218">
    <property type="entry name" value="PEPTIDASE S45 PENICILLIN AMIDASE"/>
    <property type="match status" value="1"/>
</dbReference>
<dbReference type="InterPro" id="IPR043147">
    <property type="entry name" value="Penicillin_amidase_A-knob"/>
</dbReference>
<feature type="binding site" evidence="5">
    <location>
        <position position="403"/>
    </location>
    <ligand>
        <name>Ca(2+)</name>
        <dbReference type="ChEBI" id="CHEBI:29108"/>
    </ligand>
</feature>
<dbReference type="Gene3D" id="3.60.20.10">
    <property type="entry name" value="Glutamine Phosphoribosylpyrophosphate, subunit 1, domain 1"/>
    <property type="match status" value="1"/>
</dbReference>
<keyword evidence="5" id="KW-0479">Metal-binding</keyword>
<dbReference type="Proteomes" id="UP000000322">
    <property type="component" value="Chromosome"/>
</dbReference>
<dbReference type="GO" id="GO:0016811">
    <property type="term" value="F:hydrolase activity, acting on carbon-nitrogen (but not peptide) bonds, in linear amides"/>
    <property type="evidence" value="ECO:0007669"/>
    <property type="project" value="InterPro"/>
</dbReference>
<dbReference type="GO" id="GO:0017000">
    <property type="term" value="P:antibiotic biosynthetic process"/>
    <property type="evidence" value="ECO:0007669"/>
    <property type="project" value="InterPro"/>
</dbReference>
<dbReference type="InterPro" id="IPR023343">
    <property type="entry name" value="Penicillin_amidase_dom1"/>
</dbReference>
<keyword evidence="7" id="KW-0472">Membrane</keyword>
<keyword evidence="2" id="KW-0378">Hydrolase</keyword>
<comment type="cofactor">
    <cofactor evidence="5">
        <name>Ca(2+)</name>
        <dbReference type="ChEBI" id="CHEBI:29108"/>
    </cofactor>
    <text evidence="5">Binds 1 Ca(2+) ion per dimer.</text>
</comment>
<dbReference type="HOGENOM" id="CLU_011790_0_1_11"/>
<dbReference type="InterPro" id="IPR029055">
    <property type="entry name" value="Ntn_hydrolases_N"/>
</dbReference>
<dbReference type="SUPFAM" id="SSF56235">
    <property type="entry name" value="N-terminal nucleophile aminohydrolases (Ntn hydrolases)"/>
    <property type="match status" value="1"/>
</dbReference>
<keyword evidence="5" id="KW-0106">Calcium</keyword>
<dbReference type="Gene3D" id="1.10.439.10">
    <property type="entry name" value="Penicillin Amidohydrolase, domain 1"/>
    <property type="match status" value="1"/>
</dbReference>
<evidence type="ECO:0000256" key="6">
    <source>
        <dbReference type="SAM" id="MobiDB-lite"/>
    </source>
</evidence>
<keyword evidence="7" id="KW-1133">Transmembrane helix</keyword>
<feature type="active site" description="Nucleophile" evidence="4">
    <location>
        <position position="325"/>
    </location>
</feature>
<dbReference type="Gene3D" id="2.30.120.10">
    <property type="match status" value="1"/>
</dbReference>
<dbReference type="STRING" id="446469.Sked_30580"/>
<reference evidence="8 9" key="1">
    <citation type="journal article" date="2009" name="Stand. Genomic Sci.">
        <title>Complete genome sequence of Sanguibacter keddieii type strain (ST-74).</title>
        <authorList>
            <person name="Ivanova N."/>
            <person name="Sikorski J."/>
            <person name="Sims D."/>
            <person name="Brettin T."/>
            <person name="Detter J.C."/>
            <person name="Han C."/>
            <person name="Lapidus A."/>
            <person name="Copeland A."/>
            <person name="Glavina Del Rio T."/>
            <person name="Nolan M."/>
            <person name="Chen F."/>
            <person name="Lucas S."/>
            <person name="Tice H."/>
            <person name="Cheng J.F."/>
            <person name="Bruce D."/>
            <person name="Goodwin L."/>
            <person name="Pitluck S."/>
            <person name="Pati A."/>
            <person name="Mavromatis K."/>
            <person name="Chen A."/>
            <person name="Palaniappan K."/>
            <person name="D'haeseleer P."/>
            <person name="Chain P."/>
            <person name="Bristow J."/>
            <person name="Eisen J.A."/>
            <person name="Markowitz V."/>
            <person name="Hugenholtz P."/>
            <person name="Goker M."/>
            <person name="Pukall R."/>
            <person name="Klenk H.P."/>
            <person name="Kyrpides N.C."/>
        </authorList>
    </citation>
    <scope>NUCLEOTIDE SEQUENCE [LARGE SCALE GENOMIC DNA]</scope>
    <source>
        <strain evidence="9">ATCC 51767 / DSM 10542 / NCFB 3025 / ST-74</strain>
    </source>
</reference>
<dbReference type="Pfam" id="PF01804">
    <property type="entry name" value="Penicil_amidase"/>
    <property type="match status" value="1"/>
</dbReference>
<evidence type="ECO:0000256" key="2">
    <source>
        <dbReference type="ARBA" id="ARBA00022801"/>
    </source>
</evidence>
<dbReference type="MEROPS" id="S45.003"/>
<evidence type="ECO:0000256" key="7">
    <source>
        <dbReference type="SAM" id="Phobius"/>
    </source>
</evidence>
<dbReference type="CDD" id="cd03747">
    <property type="entry name" value="Ntn_PGA_like"/>
    <property type="match status" value="1"/>
</dbReference>
<dbReference type="AlphaFoldDB" id="D1BCH0"/>
<evidence type="ECO:0000256" key="1">
    <source>
        <dbReference type="ARBA" id="ARBA00006586"/>
    </source>
</evidence>
<feature type="region of interest" description="Disordered" evidence="6">
    <location>
        <begin position="263"/>
        <end position="287"/>
    </location>
</feature>
<sequence length="898" mass="95315">MPQRQVVLRRSLVAVALLVVVALVAAVISTAVLTRRPLPTTSGELSVAGLSAPVTVHRDAQGVPDIYASTPDDLFLAQGYVQAQDRFFEMDYRRHVTSGRLSELVGENADALEADKVIRTFGWRDVAEQEWDILDSDTKNHLQAYADGVNAYLAERSTSQVAVEYTVLGLQVSVEDPEPWEPLDSLAWLKAMAWDLRGNYDDELARAQSLVTIRDVSRVDELFPAYPESLNAPILTAQDAAANSVAVADAAAGAAADTAGTAEGAAADPAVEPADGGGAGLAGPTDDSAHPLDLTDAVVAAAVDSAAEAVAAVPVLVGKGEGIGSNSWVVSGEHTASGSPLLANDPHLGLAAPSIWAQVGLHCSTVGDDCPFDVTGFSFAGFPGVIIGHNAELAWGITNLGTDVTDFFVERTQQDTYQVDGSWEDMTTRTEVIKVADGDDVTLDVRSTRHGPIISGVLPVSAVSATPNEIVDGVLRSGSDGYEVALGWTALTPGRTADAIFAMNTATDAEDIAAAARLFEVPAQNIVFATVDGHIGYQAPGTVPVRGAVDGGLPSDGTWPRPGWDSAYDWQGTVDPATMPSVLDPAEGFIVAANQAVAPAGAGPYLTSDWDYGYRSQRIRTLIEEQIASGVPMTVEDMHRIQADDRNPYAEVLVPVLLEQEIETEFDRGGQDLLRTWDYSQDADSAAAAYFAAVWAELLSLTFDDELSDVAAADGSDRWLEVVRTHLENPTSPWWDDRRTANVVETRDEILQQALVRARSELTVRMGSDPSSWRWGSLHTLELEHPVLGGESVPGIVRDWVNPGMLEMSGGSSIVNATAWDASSGSFAVTTGPSMRAVMDLGDLDASTWVVVTGTSGHPASGHYDDQLATWASGGSYPWRSTRDAVEAASQDELTLTP</sequence>
<evidence type="ECO:0000313" key="9">
    <source>
        <dbReference type="Proteomes" id="UP000000322"/>
    </source>
</evidence>
<dbReference type="InterPro" id="IPR043146">
    <property type="entry name" value="Penicillin_amidase_N_B-knob"/>
</dbReference>
<evidence type="ECO:0000256" key="3">
    <source>
        <dbReference type="ARBA" id="ARBA00023145"/>
    </source>
</evidence>
<comment type="similarity">
    <text evidence="1">Belongs to the peptidase S45 family.</text>
</comment>
<keyword evidence="9" id="KW-1185">Reference proteome</keyword>
<keyword evidence="3" id="KW-0865">Zymogen</keyword>